<evidence type="ECO:0000313" key="3">
    <source>
        <dbReference type="Proteomes" id="UP000282106"/>
    </source>
</evidence>
<dbReference type="Proteomes" id="UP000282106">
    <property type="component" value="Unassembled WGS sequence"/>
</dbReference>
<keyword evidence="3" id="KW-1185">Reference proteome</keyword>
<dbReference type="RefSeq" id="WP_123212060.1">
    <property type="nucleotide sequence ID" value="NZ_RJVO01000005.1"/>
</dbReference>
<dbReference type="InterPro" id="IPR036061">
    <property type="entry name" value="CheW-like_dom_sf"/>
</dbReference>
<evidence type="ECO:0000259" key="1">
    <source>
        <dbReference type="PROSITE" id="PS50851"/>
    </source>
</evidence>
<dbReference type="InterPro" id="IPR002545">
    <property type="entry name" value="CheW-lke_dom"/>
</dbReference>
<dbReference type="SMART" id="SM00260">
    <property type="entry name" value="CheW"/>
    <property type="match status" value="1"/>
</dbReference>
<protein>
    <submittedName>
        <fullName evidence="2">Chemotaxis protein CheW</fullName>
    </submittedName>
</protein>
<name>A0A3N0V9N2_9GAMM</name>
<organism evidence="2 3">
    <name type="scientific">Stagnimonas aquatica</name>
    <dbReference type="NCBI Taxonomy" id="2689987"/>
    <lineage>
        <taxon>Bacteria</taxon>
        <taxon>Pseudomonadati</taxon>
        <taxon>Pseudomonadota</taxon>
        <taxon>Gammaproteobacteria</taxon>
        <taxon>Nevskiales</taxon>
        <taxon>Nevskiaceae</taxon>
        <taxon>Stagnimonas</taxon>
    </lineage>
</organism>
<dbReference type="GO" id="GO:0007165">
    <property type="term" value="P:signal transduction"/>
    <property type="evidence" value="ECO:0007669"/>
    <property type="project" value="InterPro"/>
</dbReference>
<dbReference type="PROSITE" id="PS50851">
    <property type="entry name" value="CHEW"/>
    <property type="match status" value="1"/>
</dbReference>
<comment type="caution">
    <text evidence="2">The sequence shown here is derived from an EMBL/GenBank/DDBJ whole genome shotgun (WGS) entry which is preliminary data.</text>
</comment>
<proteinExistence type="predicted"/>
<feature type="domain" description="CheW-like" evidence="1">
    <location>
        <begin position="10"/>
        <end position="154"/>
    </location>
</feature>
<dbReference type="InParanoid" id="A0A3N0V9N2"/>
<dbReference type="AlphaFoldDB" id="A0A3N0V9N2"/>
<dbReference type="GO" id="GO:0006935">
    <property type="term" value="P:chemotaxis"/>
    <property type="evidence" value="ECO:0007669"/>
    <property type="project" value="InterPro"/>
</dbReference>
<sequence>MSEALHVPDQLYCVLLSLRDDTLVLPNALIAEALAQDALRPVEEGSRWLAGHLSWANQRLPAVNFEVLNGGLAAPLNRRSRLVVLHALGERPEDRPFALLCQGYPHLVTLSRAALAPLPLRESDRPEYVLARVRIGNSEALIPDLDRIAELVRAPEAG</sequence>
<accession>A0A3N0V9N2</accession>
<evidence type="ECO:0000313" key="2">
    <source>
        <dbReference type="EMBL" id="ROH89038.1"/>
    </source>
</evidence>
<dbReference type="SUPFAM" id="SSF50341">
    <property type="entry name" value="CheW-like"/>
    <property type="match status" value="1"/>
</dbReference>
<reference evidence="2 3" key="1">
    <citation type="submission" date="2018-10" db="EMBL/GenBank/DDBJ databases">
        <authorList>
            <person name="Chen W.-M."/>
        </authorList>
    </citation>
    <scope>NUCLEOTIDE SEQUENCE [LARGE SCALE GENOMIC DNA]</scope>
    <source>
        <strain evidence="2 3">THS-13</strain>
    </source>
</reference>
<dbReference type="EMBL" id="RJVO01000005">
    <property type="protein sequence ID" value="ROH89038.1"/>
    <property type="molecule type" value="Genomic_DNA"/>
</dbReference>
<dbReference type="Pfam" id="PF01584">
    <property type="entry name" value="CheW"/>
    <property type="match status" value="1"/>
</dbReference>
<gene>
    <name evidence="2" type="ORF">ED208_11530</name>
</gene>